<proteinExistence type="inferred from homology"/>
<dbReference type="GO" id="GO:0005737">
    <property type="term" value="C:cytoplasm"/>
    <property type="evidence" value="ECO:0007669"/>
    <property type="project" value="TreeGrafter"/>
</dbReference>
<dbReference type="InterPro" id="IPR011268">
    <property type="entry name" value="Purine_phosphorylase"/>
</dbReference>
<dbReference type="InterPro" id="IPR018099">
    <property type="entry name" value="Purine_phosphorylase-2_CS"/>
</dbReference>
<dbReference type="CDD" id="cd09009">
    <property type="entry name" value="PNP-EcPNPII_like"/>
    <property type="match status" value="1"/>
</dbReference>
<dbReference type="NCBIfam" id="NF006054">
    <property type="entry name" value="PRK08202.1"/>
    <property type="match status" value="1"/>
</dbReference>
<dbReference type="Gene3D" id="3.40.50.1580">
    <property type="entry name" value="Nucleoside phosphorylase domain"/>
    <property type="match status" value="1"/>
</dbReference>
<feature type="domain" description="Nucleoside phosphorylase" evidence="7">
    <location>
        <begin position="62"/>
        <end position="277"/>
    </location>
</feature>
<dbReference type="NCBIfam" id="TIGR01697">
    <property type="entry name" value="PNPH-PUNA-XAPA"/>
    <property type="match status" value="1"/>
</dbReference>
<dbReference type="GO" id="GO:0004731">
    <property type="term" value="F:purine-nucleoside phosphorylase activity"/>
    <property type="evidence" value="ECO:0007669"/>
    <property type="project" value="UniProtKB-EC"/>
</dbReference>
<dbReference type="PANTHER" id="PTHR11904:SF9">
    <property type="entry name" value="PURINE NUCLEOSIDE PHOSPHORYLASE-RELATED"/>
    <property type="match status" value="1"/>
</dbReference>
<evidence type="ECO:0000313" key="8">
    <source>
        <dbReference type="EMBL" id="CAB4560830.1"/>
    </source>
</evidence>
<comment type="pathway">
    <text evidence="1">Purine metabolism; purine nucleoside salvage.</text>
</comment>
<evidence type="ECO:0000256" key="2">
    <source>
        <dbReference type="ARBA" id="ARBA00006751"/>
    </source>
</evidence>
<evidence type="ECO:0000256" key="4">
    <source>
        <dbReference type="ARBA" id="ARBA00022676"/>
    </source>
</evidence>
<evidence type="ECO:0000256" key="3">
    <source>
        <dbReference type="ARBA" id="ARBA00011886"/>
    </source>
</evidence>
<comment type="similarity">
    <text evidence="2">Belongs to the PNP/MTAP phosphorylase family.</text>
</comment>
<name>A0A6J6DA08_9ZZZZ</name>
<accession>A0A6J6DA08</accession>
<protein>
    <recommendedName>
        <fullName evidence="3">purine-nucleoside phosphorylase</fullName>
        <ecNumber evidence="3">2.4.2.1</ecNumber>
    </recommendedName>
    <alternativeName>
        <fullName evidence="6">Inosine-guanosine phosphorylase</fullName>
    </alternativeName>
</protein>
<dbReference type="EC" id="2.4.2.1" evidence="3"/>
<gene>
    <name evidence="8" type="ORF">UFOPK1683_00087</name>
</gene>
<keyword evidence="5" id="KW-0808">Transferase</keyword>
<dbReference type="InterPro" id="IPR035994">
    <property type="entry name" value="Nucleoside_phosphorylase_sf"/>
</dbReference>
<evidence type="ECO:0000259" key="7">
    <source>
        <dbReference type="Pfam" id="PF01048"/>
    </source>
</evidence>
<dbReference type="AlphaFoldDB" id="A0A6J6DA08"/>
<reference evidence="8" key="1">
    <citation type="submission" date="2020-05" db="EMBL/GenBank/DDBJ databases">
        <authorList>
            <person name="Chiriac C."/>
            <person name="Salcher M."/>
            <person name="Ghai R."/>
            <person name="Kavagutti S V."/>
        </authorList>
    </citation>
    <scope>NUCLEOTIDE SEQUENCE</scope>
</reference>
<dbReference type="PIRSF" id="PIRSF000477">
    <property type="entry name" value="PurNPase"/>
    <property type="match status" value="1"/>
</dbReference>
<dbReference type="InterPro" id="IPR000845">
    <property type="entry name" value="Nucleoside_phosphorylase_d"/>
</dbReference>
<dbReference type="EMBL" id="CAEZTL010000004">
    <property type="protein sequence ID" value="CAB4560830.1"/>
    <property type="molecule type" value="Genomic_DNA"/>
</dbReference>
<dbReference type="UniPathway" id="UPA00606"/>
<dbReference type="PROSITE" id="PS01240">
    <property type="entry name" value="PNP_MTAP_2"/>
    <property type="match status" value="1"/>
</dbReference>
<evidence type="ECO:0000256" key="1">
    <source>
        <dbReference type="ARBA" id="ARBA00005058"/>
    </source>
</evidence>
<dbReference type="SUPFAM" id="SSF53167">
    <property type="entry name" value="Purine and uridine phosphorylases"/>
    <property type="match status" value="1"/>
</dbReference>
<evidence type="ECO:0000256" key="5">
    <source>
        <dbReference type="ARBA" id="ARBA00022679"/>
    </source>
</evidence>
<dbReference type="GO" id="GO:0009116">
    <property type="term" value="P:nucleoside metabolic process"/>
    <property type="evidence" value="ECO:0007669"/>
    <property type="project" value="InterPro"/>
</dbReference>
<dbReference type="PANTHER" id="PTHR11904">
    <property type="entry name" value="METHYLTHIOADENOSINE/PURINE NUCLEOSIDE PHOSPHORYLASE"/>
    <property type="match status" value="1"/>
</dbReference>
<organism evidence="8">
    <name type="scientific">freshwater metagenome</name>
    <dbReference type="NCBI Taxonomy" id="449393"/>
    <lineage>
        <taxon>unclassified sequences</taxon>
        <taxon>metagenomes</taxon>
        <taxon>ecological metagenomes</taxon>
    </lineage>
</organism>
<keyword evidence="4" id="KW-0328">Glycosyltransferase</keyword>
<evidence type="ECO:0000256" key="6">
    <source>
        <dbReference type="ARBA" id="ARBA00031036"/>
    </source>
</evidence>
<dbReference type="Pfam" id="PF01048">
    <property type="entry name" value="PNP_UDP_1"/>
    <property type="match status" value="1"/>
</dbReference>
<sequence>MTSNDSRHDGLLYTDPLAAATEAAKEIAKRTGVASHDVALVMGSGWVTAVDALGTPAYECDAHEITGFAAPAVEGHSGKVRSYEIKSGDKTIRALVFLGRTHLYEGKGMEPVVHGVRTAVKAGCNVVILTNACGGINAKYKVGEPVLIRDHISLTAASPLSGATFVDLTDLYSKRIREIVKSEDTSLQEGVYVHWRGPTYETPAEILMMRTMGADLVGMSTVPEAIAAHALGAEVLGISLVSNAAAGMTGEKLNHEEVIAAGKAAASRMGELLKSVIPKIV</sequence>